<dbReference type="Gene3D" id="3.60.40.10">
    <property type="entry name" value="PPM-type phosphatase domain"/>
    <property type="match status" value="1"/>
</dbReference>
<organism evidence="7 8">
    <name type="scientific">Prymnesium parvum</name>
    <name type="common">Toxic golden alga</name>
    <dbReference type="NCBI Taxonomy" id="97485"/>
    <lineage>
        <taxon>Eukaryota</taxon>
        <taxon>Haptista</taxon>
        <taxon>Haptophyta</taxon>
        <taxon>Prymnesiophyceae</taxon>
        <taxon>Prymnesiales</taxon>
        <taxon>Prymnesiaceae</taxon>
        <taxon>Prymnesium</taxon>
    </lineage>
</organism>
<comment type="similarity">
    <text evidence="4">Belongs to the PP2C family.</text>
</comment>
<dbReference type="SMART" id="SM00332">
    <property type="entry name" value="PP2Cc"/>
    <property type="match status" value="1"/>
</dbReference>
<feature type="region of interest" description="Disordered" evidence="5">
    <location>
        <begin position="331"/>
        <end position="390"/>
    </location>
</feature>
<dbReference type="InterPro" id="IPR036457">
    <property type="entry name" value="PPM-type-like_dom_sf"/>
</dbReference>
<keyword evidence="8" id="KW-1185">Reference proteome</keyword>
<dbReference type="AlphaFoldDB" id="A0AB34J4Y8"/>
<evidence type="ECO:0000313" key="7">
    <source>
        <dbReference type="EMBL" id="KAL1514423.1"/>
    </source>
</evidence>
<feature type="region of interest" description="Disordered" evidence="5">
    <location>
        <begin position="220"/>
        <end position="249"/>
    </location>
</feature>
<dbReference type="SUPFAM" id="SSF81606">
    <property type="entry name" value="PP2C-like"/>
    <property type="match status" value="1"/>
</dbReference>
<feature type="region of interest" description="Disordered" evidence="5">
    <location>
        <begin position="143"/>
        <end position="195"/>
    </location>
</feature>
<name>A0AB34J4Y8_PRYPA</name>
<dbReference type="InterPro" id="IPR001932">
    <property type="entry name" value="PPM-type_phosphatase-like_dom"/>
</dbReference>
<comment type="caution">
    <text evidence="7">The sequence shown here is derived from an EMBL/GenBank/DDBJ whole genome shotgun (WGS) entry which is preliminary data.</text>
</comment>
<accession>A0AB34J4Y8</accession>
<dbReference type="CDD" id="cd00143">
    <property type="entry name" value="PP2Cc"/>
    <property type="match status" value="1"/>
</dbReference>
<evidence type="ECO:0000256" key="4">
    <source>
        <dbReference type="RuleBase" id="RU003465"/>
    </source>
</evidence>
<dbReference type="Pfam" id="PF00481">
    <property type="entry name" value="PP2C"/>
    <property type="match status" value="1"/>
</dbReference>
<evidence type="ECO:0000256" key="3">
    <source>
        <dbReference type="ARBA" id="ARBA00022912"/>
    </source>
</evidence>
<evidence type="ECO:0000256" key="2">
    <source>
        <dbReference type="ARBA" id="ARBA00022801"/>
    </source>
</evidence>
<dbReference type="InterPro" id="IPR015655">
    <property type="entry name" value="PP2C"/>
</dbReference>
<dbReference type="PROSITE" id="PS51746">
    <property type="entry name" value="PPM_2"/>
    <property type="match status" value="1"/>
</dbReference>
<gene>
    <name evidence="7" type="ORF">AB1Y20_003524</name>
</gene>
<protein>
    <recommendedName>
        <fullName evidence="6">PPM-type phosphatase domain-containing protein</fullName>
    </recommendedName>
</protein>
<evidence type="ECO:0000313" key="8">
    <source>
        <dbReference type="Proteomes" id="UP001515480"/>
    </source>
</evidence>
<reference evidence="7 8" key="1">
    <citation type="journal article" date="2024" name="Science">
        <title>Giant polyketide synthase enzymes in the biosynthesis of giant marine polyether toxins.</title>
        <authorList>
            <person name="Fallon T.R."/>
            <person name="Shende V.V."/>
            <person name="Wierzbicki I.H."/>
            <person name="Pendleton A.L."/>
            <person name="Watervoot N.F."/>
            <person name="Auber R.P."/>
            <person name="Gonzalez D.J."/>
            <person name="Wisecaver J.H."/>
            <person name="Moore B.S."/>
        </authorList>
    </citation>
    <scope>NUCLEOTIDE SEQUENCE [LARGE SCALE GENOMIC DNA]</scope>
    <source>
        <strain evidence="7 8">12B1</strain>
    </source>
</reference>
<feature type="compositionally biased region" description="Basic and acidic residues" evidence="5">
    <location>
        <begin position="347"/>
        <end position="358"/>
    </location>
</feature>
<dbReference type="Proteomes" id="UP001515480">
    <property type="component" value="Unassembled WGS sequence"/>
</dbReference>
<dbReference type="GO" id="GO:0004722">
    <property type="term" value="F:protein serine/threonine phosphatase activity"/>
    <property type="evidence" value="ECO:0007669"/>
    <property type="project" value="InterPro"/>
</dbReference>
<keyword evidence="3 4" id="KW-0904">Protein phosphatase</keyword>
<keyword evidence="1" id="KW-0479">Metal-binding</keyword>
<dbReference type="InterPro" id="IPR000222">
    <property type="entry name" value="PP2C_BS"/>
</dbReference>
<evidence type="ECO:0000256" key="5">
    <source>
        <dbReference type="SAM" id="MobiDB-lite"/>
    </source>
</evidence>
<sequence>MTNRSVTRLHQSKFAEGAMAVSTRREYFPVLRSEMLVNAAAEREQVAQLTFYSLHPDPGWLPLALSRVLQHCVEDGCTAGSEGAPAAVSAFLAAVDPPEPRLFDQFVALHNQLLDWYQKPPRGEMLARLALRSVSRRLLEAEARTASESSADSPVLPRSSRAAQYEEVRKSTRVRKLSDDSEAGEASRRVRTVASTDAKDADSQLGALVAIQSASAGSLGGRLGGCEESSELSRAGSAAEEETAPVTPSRMTLRQRRLTVLLQSNPSPGQGTQVFFSGEGRPRVIEDDVSGGRAAALSCESLAAVSADCTAGGAPSPSVASAGGVYALIDSEQQQQQQEEEEEEDEGRAADMARRESLRSFGRRTSNRSDDQSPEQSFTKKPPQGPEGRERWVKRSAEFYEESDHHINLLGKQNIGTYSCHGTEEGEDGITSKINQDCACMLHPLSGAGTALFCVFDGHGTHGDAVSQEVMHSMYYELERDQALHSEPVQALERAFEATQEHLHLLLLQDEVVVDSSDSGACAVLAYFKGNELWVAGAGDCRAVLGREARGEGGAGVEAVRLSTDHNVEIEEEKARIEAAGGWVMPMRVVDGEEVPARSYKKPGKPWLGPGLRISRALGDTWAELDGLIYPFPDVRHHVVQEDDLFLILASDGVWEFLSDEAAVRIVKQAYDKGSDSVQACKILIAQAALLWRQNEGMYRDDITAYVINLKPVVATLTSELASLVLSPRTSQAE</sequence>
<feature type="domain" description="PPM-type phosphatase" evidence="6">
    <location>
        <begin position="417"/>
        <end position="710"/>
    </location>
</feature>
<keyword evidence="2 4" id="KW-0378">Hydrolase</keyword>
<dbReference type="EMBL" id="JBGBPQ010000012">
    <property type="protein sequence ID" value="KAL1514423.1"/>
    <property type="molecule type" value="Genomic_DNA"/>
</dbReference>
<proteinExistence type="inferred from homology"/>
<evidence type="ECO:0000256" key="1">
    <source>
        <dbReference type="ARBA" id="ARBA00022723"/>
    </source>
</evidence>
<dbReference type="PROSITE" id="PS01032">
    <property type="entry name" value="PPM_1"/>
    <property type="match status" value="1"/>
</dbReference>
<dbReference type="GO" id="GO:0046872">
    <property type="term" value="F:metal ion binding"/>
    <property type="evidence" value="ECO:0007669"/>
    <property type="project" value="UniProtKB-KW"/>
</dbReference>
<dbReference type="PANTHER" id="PTHR47992">
    <property type="entry name" value="PROTEIN PHOSPHATASE"/>
    <property type="match status" value="1"/>
</dbReference>
<evidence type="ECO:0000259" key="6">
    <source>
        <dbReference type="PROSITE" id="PS51746"/>
    </source>
</evidence>